<dbReference type="RefSeq" id="WP_014132911.1">
    <property type="nucleotide sequence ID" value="NC_016078.1"/>
</dbReference>
<dbReference type="eggNOG" id="COG0654">
    <property type="taxonomic scope" value="Bacteria"/>
</dbReference>
<comment type="cofactor">
    <cofactor evidence="1">
        <name>FAD</name>
        <dbReference type="ChEBI" id="CHEBI:57692"/>
    </cofactor>
</comment>
<dbReference type="PANTHER" id="PTHR13789:SF318">
    <property type="entry name" value="GERANYLGERANYL DIPHOSPHATE REDUCTASE"/>
    <property type="match status" value="1"/>
</dbReference>
<dbReference type="PRINTS" id="PR00420">
    <property type="entry name" value="RNGMNOXGNASE"/>
</dbReference>
<proteinExistence type="predicted"/>
<dbReference type="SUPFAM" id="SSF51905">
    <property type="entry name" value="FAD/NAD(P)-binding domain"/>
    <property type="match status" value="1"/>
</dbReference>
<keyword evidence="4" id="KW-0560">Oxidoreductase</keyword>
<reference evidence="7 8" key="1">
    <citation type="journal article" date="2012" name="J. Bacteriol.">
        <title>Complete genome sequence of Pelagibacterium halotolerans B2T.</title>
        <authorList>
            <person name="Huo Y.Y."/>
            <person name="Cheng H."/>
            <person name="Han X.F."/>
            <person name="Jiang X.W."/>
            <person name="Sun C."/>
            <person name="Zhang X.Q."/>
            <person name="Zhu X.F."/>
            <person name="Liu Y.F."/>
            <person name="Li P.F."/>
            <person name="Ni P.X."/>
            <person name="Wu M."/>
        </authorList>
    </citation>
    <scope>NUCLEOTIDE SEQUENCE [LARGE SCALE GENOMIC DNA]</scope>
    <source>
        <strain evidence="8">DSM 22347 / JCM 15775 / CGMCC 1.7692 / B2</strain>
    </source>
</reference>
<keyword evidence="3" id="KW-0274">FAD</keyword>
<dbReference type="PANTHER" id="PTHR13789">
    <property type="entry name" value="MONOOXYGENASE"/>
    <property type="match status" value="1"/>
</dbReference>
<dbReference type="AlphaFoldDB" id="G4RD17"/>
<dbReference type="Pfam" id="PF01494">
    <property type="entry name" value="FAD_binding_3"/>
    <property type="match status" value="1"/>
</dbReference>
<dbReference type="InterPro" id="IPR002938">
    <property type="entry name" value="FAD-bd"/>
</dbReference>
<dbReference type="GO" id="GO:0004497">
    <property type="term" value="F:monooxygenase activity"/>
    <property type="evidence" value="ECO:0007669"/>
    <property type="project" value="UniProtKB-KW"/>
</dbReference>
<keyword evidence="5" id="KW-0503">Monooxygenase</keyword>
<accession>G4RD17</accession>
<gene>
    <name evidence="7" type="ordered locus">KKY_3785</name>
</gene>
<keyword evidence="8" id="KW-1185">Reference proteome</keyword>
<organism evidence="7 8">
    <name type="scientific">Pelagibacterium halotolerans (strain DSM 22347 / JCM 15775 / CGMCC 1.7692 / B2)</name>
    <dbReference type="NCBI Taxonomy" id="1082931"/>
    <lineage>
        <taxon>Bacteria</taxon>
        <taxon>Pseudomonadati</taxon>
        <taxon>Pseudomonadota</taxon>
        <taxon>Alphaproteobacteria</taxon>
        <taxon>Hyphomicrobiales</taxon>
        <taxon>Devosiaceae</taxon>
        <taxon>Pelagibacterium</taxon>
    </lineage>
</organism>
<dbReference type="Gene3D" id="3.50.50.60">
    <property type="entry name" value="FAD/NAD(P)-binding domain"/>
    <property type="match status" value="1"/>
</dbReference>
<feature type="domain" description="FAD-binding" evidence="6">
    <location>
        <begin position="7"/>
        <end position="343"/>
    </location>
</feature>
<dbReference type="GO" id="GO:0071949">
    <property type="term" value="F:FAD binding"/>
    <property type="evidence" value="ECO:0007669"/>
    <property type="project" value="InterPro"/>
</dbReference>
<dbReference type="EMBL" id="CP003075">
    <property type="protein sequence ID" value="AEQ53767.1"/>
    <property type="molecule type" value="Genomic_DNA"/>
</dbReference>
<dbReference type="HOGENOM" id="CLU_009665_19_5_5"/>
<dbReference type="InterPro" id="IPR050493">
    <property type="entry name" value="FAD-dep_Monooxygenase_BioMet"/>
</dbReference>
<dbReference type="Proteomes" id="UP000008850">
    <property type="component" value="Chromosome"/>
</dbReference>
<evidence type="ECO:0000313" key="8">
    <source>
        <dbReference type="Proteomes" id="UP000008850"/>
    </source>
</evidence>
<sequence length="407" mass="44818">MKTTIKTVGIVGGGIGGAALAVSLLQRGFDVQLFERADRFGEVGAGIQMTPNAVKVIKALGLFDTLMAKGFLPNAVVGRNWKTAKENFRIPLKGSCETLYDAPYVHIHRADLHALFADTLPGEITHFNKLCTGVRQDENGATAVFADGTEFTADLIVGADGVRSVVRAQLFGSQDPKFTGHMCYRAVVPVGGVVDYVSPDSSFWMGPNGHVVTYYVNGGNAVNIVAVSETKSWVEESWNAKSSKEEMLARFPGWHPNLIKLFSNADEVFRWGLFDRDPMESWTRGRITLLGDAAHPMLPFLSQGAAMAIEDGFVLASALALHSDGNRALAAYEAERRPRTSRVQLEARERGRTYHLPTPWAQFKRDLDYRIRAIFSPQTTGIKTDWVYEYDARRFGSATTRPRAVNA</sequence>
<dbReference type="PATRIC" id="fig|1082931.4.peg.3736"/>
<keyword evidence="2" id="KW-0285">Flavoprotein</keyword>
<dbReference type="KEGG" id="phl:KKY_3785"/>
<evidence type="ECO:0000256" key="1">
    <source>
        <dbReference type="ARBA" id="ARBA00001974"/>
    </source>
</evidence>
<evidence type="ECO:0000313" key="7">
    <source>
        <dbReference type="EMBL" id="AEQ53767.1"/>
    </source>
</evidence>
<evidence type="ECO:0000256" key="5">
    <source>
        <dbReference type="ARBA" id="ARBA00023033"/>
    </source>
</evidence>
<evidence type="ECO:0000256" key="2">
    <source>
        <dbReference type="ARBA" id="ARBA00022630"/>
    </source>
</evidence>
<protein>
    <submittedName>
        <fullName evidence="7">Salicylate hydroxylase</fullName>
    </submittedName>
</protein>
<dbReference type="InterPro" id="IPR036188">
    <property type="entry name" value="FAD/NAD-bd_sf"/>
</dbReference>
<dbReference type="SUPFAM" id="SSF54373">
    <property type="entry name" value="FAD-linked reductases, C-terminal domain"/>
    <property type="match status" value="1"/>
</dbReference>
<name>G4RD17_PELHB</name>
<evidence type="ECO:0000259" key="6">
    <source>
        <dbReference type="Pfam" id="PF01494"/>
    </source>
</evidence>
<evidence type="ECO:0000256" key="4">
    <source>
        <dbReference type="ARBA" id="ARBA00023002"/>
    </source>
</evidence>
<evidence type="ECO:0000256" key="3">
    <source>
        <dbReference type="ARBA" id="ARBA00022827"/>
    </source>
</evidence>
<dbReference type="STRING" id="1082931.KKY_3785"/>